<dbReference type="InterPro" id="IPR021765">
    <property type="entry name" value="UstYa-like"/>
</dbReference>
<dbReference type="GO" id="GO:0043386">
    <property type="term" value="P:mycotoxin biosynthetic process"/>
    <property type="evidence" value="ECO:0007669"/>
    <property type="project" value="InterPro"/>
</dbReference>
<evidence type="ECO:0000256" key="1">
    <source>
        <dbReference type="ARBA" id="ARBA00004685"/>
    </source>
</evidence>
<evidence type="ECO:0000313" key="5">
    <source>
        <dbReference type="Proteomes" id="UP000054166"/>
    </source>
</evidence>
<dbReference type="Proteomes" id="UP000054166">
    <property type="component" value="Unassembled WGS sequence"/>
</dbReference>
<accession>A0A0C3GHI9</accession>
<dbReference type="STRING" id="765440.A0A0C3GHI9"/>
<organism evidence="4 5">
    <name type="scientific">Piloderma croceum (strain F 1598)</name>
    <dbReference type="NCBI Taxonomy" id="765440"/>
    <lineage>
        <taxon>Eukaryota</taxon>
        <taxon>Fungi</taxon>
        <taxon>Dikarya</taxon>
        <taxon>Basidiomycota</taxon>
        <taxon>Agaricomycotina</taxon>
        <taxon>Agaricomycetes</taxon>
        <taxon>Agaricomycetidae</taxon>
        <taxon>Atheliales</taxon>
        <taxon>Atheliaceae</taxon>
        <taxon>Piloderma</taxon>
    </lineage>
</organism>
<reference evidence="5" key="2">
    <citation type="submission" date="2015-01" db="EMBL/GenBank/DDBJ databases">
        <title>Evolutionary Origins and Diversification of the Mycorrhizal Mutualists.</title>
        <authorList>
            <consortium name="DOE Joint Genome Institute"/>
            <consortium name="Mycorrhizal Genomics Consortium"/>
            <person name="Kohler A."/>
            <person name="Kuo A."/>
            <person name="Nagy L.G."/>
            <person name="Floudas D."/>
            <person name="Copeland A."/>
            <person name="Barry K.W."/>
            <person name="Cichocki N."/>
            <person name="Veneault-Fourrey C."/>
            <person name="LaButti K."/>
            <person name="Lindquist E.A."/>
            <person name="Lipzen A."/>
            <person name="Lundell T."/>
            <person name="Morin E."/>
            <person name="Murat C."/>
            <person name="Riley R."/>
            <person name="Ohm R."/>
            <person name="Sun H."/>
            <person name="Tunlid A."/>
            <person name="Henrissat B."/>
            <person name="Grigoriev I.V."/>
            <person name="Hibbett D.S."/>
            <person name="Martin F."/>
        </authorList>
    </citation>
    <scope>NUCLEOTIDE SEQUENCE [LARGE SCALE GENOMIC DNA]</scope>
    <source>
        <strain evidence="5">F 1598</strain>
    </source>
</reference>
<keyword evidence="2" id="KW-0560">Oxidoreductase</keyword>
<dbReference type="GO" id="GO:0016491">
    <property type="term" value="F:oxidoreductase activity"/>
    <property type="evidence" value="ECO:0007669"/>
    <property type="project" value="UniProtKB-KW"/>
</dbReference>
<dbReference type="AlphaFoldDB" id="A0A0C3GHI9"/>
<evidence type="ECO:0008006" key="6">
    <source>
        <dbReference type="Google" id="ProtNLM"/>
    </source>
</evidence>
<keyword evidence="5" id="KW-1185">Reference proteome</keyword>
<evidence type="ECO:0000256" key="2">
    <source>
        <dbReference type="ARBA" id="ARBA00023002"/>
    </source>
</evidence>
<comment type="similarity">
    <text evidence="3">Belongs to the ustYa family.</text>
</comment>
<dbReference type="PANTHER" id="PTHR33365:SF11">
    <property type="entry name" value="TAT PATHWAY SIGNAL SEQUENCE"/>
    <property type="match status" value="1"/>
</dbReference>
<evidence type="ECO:0000256" key="3">
    <source>
        <dbReference type="ARBA" id="ARBA00035112"/>
    </source>
</evidence>
<comment type="pathway">
    <text evidence="1">Mycotoxin biosynthesis.</text>
</comment>
<protein>
    <recommendedName>
        <fullName evidence="6">Oxidase ustYa</fullName>
    </recommendedName>
</protein>
<evidence type="ECO:0000313" key="4">
    <source>
        <dbReference type="EMBL" id="KIM90096.1"/>
    </source>
</evidence>
<dbReference type="PANTHER" id="PTHR33365">
    <property type="entry name" value="YALI0B05434P"/>
    <property type="match status" value="1"/>
</dbReference>
<dbReference type="HOGENOM" id="CLU_042941_8_3_1"/>
<sequence length="199" mass="22850">MRHKYLSRPMNIIYFSLGVLLILTSLASVFTNYKIRHDHKALDDYTFEADDYPAYYPIDLPPVSLTPENTLHYQIYTTDAAVEWKSVFPPGGGFLHLGPDGRPFGLALFHQMHCLARIWEGMNTRKPNIHVHHCFNYLRQLILCEANPTIEPVIPILGRRSVNAEVPRVCKDWTKLYDLAEADYYRSIAAVNGSTHLFS</sequence>
<dbReference type="EMBL" id="KN832973">
    <property type="protein sequence ID" value="KIM90096.1"/>
    <property type="molecule type" value="Genomic_DNA"/>
</dbReference>
<dbReference type="OrthoDB" id="3687641at2759"/>
<proteinExistence type="inferred from homology"/>
<dbReference type="Pfam" id="PF11807">
    <property type="entry name" value="UstYa"/>
    <property type="match status" value="1"/>
</dbReference>
<gene>
    <name evidence="4" type="ORF">PILCRDRAFT_84260</name>
</gene>
<name>A0A0C3GHI9_PILCF</name>
<dbReference type="InParanoid" id="A0A0C3GHI9"/>
<reference evidence="4 5" key="1">
    <citation type="submission" date="2014-04" db="EMBL/GenBank/DDBJ databases">
        <authorList>
            <consortium name="DOE Joint Genome Institute"/>
            <person name="Kuo A."/>
            <person name="Tarkka M."/>
            <person name="Buscot F."/>
            <person name="Kohler A."/>
            <person name="Nagy L.G."/>
            <person name="Floudas D."/>
            <person name="Copeland A."/>
            <person name="Barry K.W."/>
            <person name="Cichocki N."/>
            <person name="Veneault-Fourrey C."/>
            <person name="LaButti K."/>
            <person name="Lindquist E.A."/>
            <person name="Lipzen A."/>
            <person name="Lundell T."/>
            <person name="Morin E."/>
            <person name="Murat C."/>
            <person name="Sun H."/>
            <person name="Tunlid A."/>
            <person name="Henrissat B."/>
            <person name="Grigoriev I.V."/>
            <person name="Hibbett D.S."/>
            <person name="Martin F."/>
            <person name="Nordberg H.P."/>
            <person name="Cantor M.N."/>
            <person name="Hua S.X."/>
        </authorList>
    </citation>
    <scope>NUCLEOTIDE SEQUENCE [LARGE SCALE GENOMIC DNA]</scope>
    <source>
        <strain evidence="4 5">F 1598</strain>
    </source>
</reference>